<proteinExistence type="predicted"/>
<gene>
    <name evidence="1" type="ORF">GS601_07125</name>
</gene>
<dbReference type="AlphaFoldDB" id="A0A8J8CKV9"/>
<comment type="caution">
    <text evidence="1">The sequence shown here is derived from an EMBL/GenBank/DDBJ whole genome shotgun (WGS) entry which is preliminary data.</text>
</comment>
<evidence type="ECO:0000313" key="2">
    <source>
        <dbReference type="Proteomes" id="UP000646053"/>
    </source>
</evidence>
<dbReference type="EMBL" id="WVIE01000006">
    <property type="protein sequence ID" value="NDJ17060.1"/>
    <property type="molecule type" value="Genomic_DNA"/>
</dbReference>
<keyword evidence="2" id="KW-1185">Reference proteome</keyword>
<evidence type="ECO:0000313" key="1">
    <source>
        <dbReference type="EMBL" id="NDJ17060.1"/>
    </source>
</evidence>
<name>A0A8J8CKV9_9CYAN</name>
<accession>A0A8J8CKV9</accession>
<dbReference type="RefSeq" id="WP_162422573.1">
    <property type="nucleotide sequence ID" value="NZ_WVIE01000006.1"/>
</dbReference>
<organism evidence="1 2">
    <name type="scientific">Myxacorys almedinensis A</name>
    <dbReference type="NCBI Taxonomy" id="2690445"/>
    <lineage>
        <taxon>Bacteria</taxon>
        <taxon>Bacillati</taxon>
        <taxon>Cyanobacteriota</taxon>
        <taxon>Cyanophyceae</taxon>
        <taxon>Leptolyngbyales</taxon>
        <taxon>Leptolyngbyaceae</taxon>
        <taxon>Myxacorys</taxon>
        <taxon>Myxacorys almedinensis</taxon>
    </lineage>
</organism>
<sequence>MRNESAISKIIQLSSAIAQIIQPLNAIAQTIERSTMKRDRTLFVALRSAIALLNCGSSRVALCVNRASA</sequence>
<dbReference type="Proteomes" id="UP000646053">
    <property type="component" value="Unassembled WGS sequence"/>
</dbReference>
<protein>
    <submittedName>
        <fullName evidence="1">Uncharacterized protein</fullName>
    </submittedName>
</protein>
<reference evidence="1" key="1">
    <citation type="submission" date="2019-12" db="EMBL/GenBank/DDBJ databases">
        <title>High-Quality draft genome sequences of three cyanobacteria isolated from the limestone walls of the Old Cathedral of Coimbra.</title>
        <authorList>
            <person name="Tiago I."/>
            <person name="Soares F."/>
            <person name="Portugal A."/>
        </authorList>
    </citation>
    <scope>NUCLEOTIDE SEQUENCE</scope>
    <source>
        <strain evidence="1">A</strain>
    </source>
</reference>